<evidence type="ECO:0000256" key="2">
    <source>
        <dbReference type="ARBA" id="ARBA00005801"/>
    </source>
</evidence>
<feature type="transmembrane region" description="Helical" evidence="10">
    <location>
        <begin position="112"/>
        <end position="135"/>
    </location>
</feature>
<dbReference type="GO" id="GO:0006465">
    <property type="term" value="P:signal peptide processing"/>
    <property type="evidence" value="ECO:0007669"/>
    <property type="project" value="TreeGrafter"/>
</dbReference>
<evidence type="ECO:0000313" key="13">
    <source>
        <dbReference type="EMBL" id="SEB40810.1"/>
    </source>
</evidence>
<evidence type="ECO:0000256" key="6">
    <source>
        <dbReference type="ARBA" id="ARBA00022989"/>
    </source>
</evidence>
<dbReference type="PRINTS" id="PR00864">
    <property type="entry name" value="PREPILNPTASE"/>
</dbReference>
<feature type="domain" description="Prepilin peptidase A24 N-terminal" evidence="12">
    <location>
        <begin position="16"/>
        <end position="98"/>
    </location>
</feature>
<accession>A0A1H4J3C3</accession>
<evidence type="ECO:0000256" key="5">
    <source>
        <dbReference type="ARBA" id="ARBA00022692"/>
    </source>
</evidence>
<dbReference type="STRING" id="640635.SAMN04489806_0467"/>
<dbReference type="Gene3D" id="1.20.120.1220">
    <property type="match status" value="1"/>
</dbReference>
<dbReference type="InterPro" id="IPR010627">
    <property type="entry name" value="Prepilin_pept_A24_N"/>
</dbReference>
<keyword evidence="5 9" id="KW-0812">Transmembrane</keyword>
<evidence type="ECO:0000259" key="11">
    <source>
        <dbReference type="Pfam" id="PF01478"/>
    </source>
</evidence>
<dbReference type="AlphaFoldDB" id="A0A1H4J3C3"/>
<dbReference type="PANTHER" id="PTHR30487">
    <property type="entry name" value="TYPE 4 PREPILIN-LIKE PROTEINS LEADER PEPTIDE-PROCESSING ENZYME"/>
    <property type="match status" value="1"/>
</dbReference>
<comment type="subcellular location">
    <subcellularLocation>
        <location evidence="1">Cell inner membrane</location>
        <topology evidence="1">Multi-pass membrane protein</topology>
    </subcellularLocation>
    <subcellularLocation>
        <location evidence="9">Cell membrane</location>
        <topology evidence="9">Multi-pass membrane protein</topology>
    </subcellularLocation>
</comment>
<feature type="transmembrane region" description="Helical" evidence="10">
    <location>
        <begin position="253"/>
        <end position="275"/>
    </location>
</feature>
<name>A0A1H4J3C3_9MICO</name>
<dbReference type="GO" id="GO:0008168">
    <property type="term" value="F:methyltransferase activity"/>
    <property type="evidence" value="ECO:0007669"/>
    <property type="project" value="UniProtKB-KW"/>
</dbReference>
<sequence length="281" mass="29354">MIDTALAVLLIAFIGLFGLAIGSFLNVVAYRVPLGLSVASPPSACPGCDSPIRSRDNIPVLSWLLLRGRCRTCREPISAQYPLVEAASGIFFVAVAAWFMPRIAAAETLWPHGVAASLALVAFLYLAAISIPLTLIDLRTQKLPNRIVRPAYLVAGALLLTASALTGDWAGALRTLAGAVILFVLYLVLALVYPGGMGFGDVKLAGLLGLYLGYLGWGSLLVGGFAAFVVGGLVSLALIALRRANRKSGIPFGPWMLAGALIGALAGEPLFTAYLTMLGMA</sequence>
<dbReference type="InterPro" id="IPR014032">
    <property type="entry name" value="Peptidase_A24A_bac"/>
</dbReference>
<evidence type="ECO:0000256" key="7">
    <source>
        <dbReference type="ARBA" id="ARBA00023136"/>
    </source>
</evidence>
<keyword evidence="9 13" id="KW-0808">Transferase</keyword>
<dbReference type="InterPro" id="IPR050882">
    <property type="entry name" value="Prepilin_peptidase/N-MTase"/>
</dbReference>
<keyword evidence="14" id="KW-1185">Reference proteome</keyword>
<keyword evidence="9 13" id="KW-0489">Methyltransferase</keyword>
<dbReference type="EMBL" id="FNRY01000001">
    <property type="protein sequence ID" value="SEB40810.1"/>
    <property type="molecule type" value="Genomic_DNA"/>
</dbReference>
<evidence type="ECO:0000256" key="1">
    <source>
        <dbReference type="ARBA" id="ARBA00004429"/>
    </source>
</evidence>
<keyword evidence="7 10" id="KW-0472">Membrane</keyword>
<proteinExistence type="inferred from homology"/>
<evidence type="ECO:0000259" key="12">
    <source>
        <dbReference type="Pfam" id="PF06750"/>
    </source>
</evidence>
<dbReference type="PANTHER" id="PTHR30487:SF0">
    <property type="entry name" value="PREPILIN LEADER PEPTIDASE_N-METHYLTRANSFERASE-RELATED"/>
    <property type="match status" value="1"/>
</dbReference>
<comment type="function">
    <text evidence="9">Plays an essential role in type IV pili and type II pseudopili formation by proteolytically removing the leader sequence from substrate proteins and subsequently monomethylating the alpha-amino group of the newly exposed N-terminal phenylalanine.</text>
</comment>
<feature type="transmembrane region" description="Helical" evidence="10">
    <location>
        <begin position="81"/>
        <end position="100"/>
    </location>
</feature>
<keyword evidence="9" id="KW-0511">Multifunctional enzyme</keyword>
<dbReference type="EC" id="3.4.23.43" evidence="9"/>
<keyword evidence="9" id="KW-0645">Protease</keyword>
<evidence type="ECO:0000256" key="10">
    <source>
        <dbReference type="SAM" id="Phobius"/>
    </source>
</evidence>
<dbReference type="OrthoDB" id="2087435at2"/>
<feature type="transmembrane region" description="Helical" evidence="10">
    <location>
        <begin position="6"/>
        <end position="28"/>
    </location>
</feature>
<keyword evidence="4" id="KW-0997">Cell inner membrane</keyword>
<comment type="similarity">
    <text evidence="2 8">Belongs to the peptidase A24 family.</text>
</comment>
<keyword evidence="9" id="KW-0378">Hydrolase</keyword>
<evidence type="ECO:0000256" key="9">
    <source>
        <dbReference type="RuleBase" id="RU003794"/>
    </source>
</evidence>
<organism evidence="13 14">
    <name type="scientific">Paramicrobacterium humi</name>
    <dbReference type="NCBI Taxonomy" id="640635"/>
    <lineage>
        <taxon>Bacteria</taxon>
        <taxon>Bacillati</taxon>
        <taxon>Actinomycetota</taxon>
        <taxon>Actinomycetes</taxon>
        <taxon>Micrococcales</taxon>
        <taxon>Microbacteriaceae</taxon>
        <taxon>Paramicrobacterium</taxon>
    </lineage>
</organism>
<comment type="catalytic activity">
    <reaction evidence="9">
        <text>Typically cleaves a -Gly-|-Phe- bond to release an N-terminal, basic peptide of 5-8 residues from type IV prepilin, and then N-methylates the new N-terminal amino group, the methyl donor being S-adenosyl-L-methionine.</text>
        <dbReference type="EC" id="3.4.23.43"/>
    </reaction>
</comment>
<feature type="transmembrane region" description="Helical" evidence="10">
    <location>
        <begin position="223"/>
        <end position="241"/>
    </location>
</feature>
<dbReference type="InterPro" id="IPR000045">
    <property type="entry name" value="Prepilin_IV_endopep_pep"/>
</dbReference>
<dbReference type="Pfam" id="PF01478">
    <property type="entry name" value="Peptidase_A24"/>
    <property type="match status" value="1"/>
</dbReference>
<evidence type="ECO:0000256" key="4">
    <source>
        <dbReference type="ARBA" id="ARBA00022519"/>
    </source>
</evidence>
<dbReference type="Pfam" id="PF06750">
    <property type="entry name" value="A24_N_bact"/>
    <property type="match status" value="1"/>
</dbReference>
<reference evidence="13 14" key="1">
    <citation type="submission" date="2016-10" db="EMBL/GenBank/DDBJ databases">
        <authorList>
            <person name="de Groot N.N."/>
        </authorList>
    </citation>
    <scope>NUCLEOTIDE SEQUENCE [LARGE SCALE GENOMIC DNA]</scope>
    <source>
        <strain evidence="13 14">DSM 21799</strain>
    </source>
</reference>
<dbReference type="RefSeq" id="WP_091179434.1">
    <property type="nucleotide sequence ID" value="NZ_FNRY01000001.1"/>
</dbReference>
<dbReference type="GO" id="GO:0032259">
    <property type="term" value="P:methylation"/>
    <property type="evidence" value="ECO:0007669"/>
    <property type="project" value="UniProtKB-KW"/>
</dbReference>
<evidence type="ECO:0000313" key="14">
    <source>
        <dbReference type="Proteomes" id="UP000199183"/>
    </source>
</evidence>
<dbReference type="Proteomes" id="UP000199183">
    <property type="component" value="Unassembled WGS sequence"/>
</dbReference>
<keyword evidence="3" id="KW-1003">Cell membrane</keyword>
<protein>
    <recommendedName>
        <fullName evidence="9">Prepilin leader peptidase/N-methyltransferase</fullName>
        <ecNumber evidence="9">2.1.1.-</ecNumber>
        <ecNumber evidence="9">3.4.23.43</ecNumber>
    </recommendedName>
</protein>
<dbReference type="EC" id="2.1.1.-" evidence="9"/>
<dbReference type="GO" id="GO:0005886">
    <property type="term" value="C:plasma membrane"/>
    <property type="evidence" value="ECO:0007669"/>
    <property type="project" value="UniProtKB-SubCell"/>
</dbReference>
<dbReference type="GO" id="GO:0004190">
    <property type="term" value="F:aspartic-type endopeptidase activity"/>
    <property type="evidence" value="ECO:0007669"/>
    <property type="project" value="UniProtKB-EC"/>
</dbReference>
<feature type="domain" description="Prepilin type IV endopeptidase peptidase" evidence="11">
    <location>
        <begin position="125"/>
        <end position="235"/>
    </location>
</feature>
<feature type="transmembrane region" description="Helical" evidence="10">
    <location>
        <begin position="147"/>
        <end position="166"/>
    </location>
</feature>
<keyword evidence="6 10" id="KW-1133">Transmembrane helix</keyword>
<feature type="transmembrane region" description="Helical" evidence="10">
    <location>
        <begin position="172"/>
        <end position="193"/>
    </location>
</feature>
<gene>
    <name evidence="13" type="ORF">SAMN04489806_0467</name>
</gene>
<evidence type="ECO:0000256" key="3">
    <source>
        <dbReference type="ARBA" id="ARBA00022475"/>
    </source>
</evidence>
<evidence type="ECO:0000256" key="8">
    <source>
        <dbReference type="RuleBase" id="RU003793"/>
    </source>
</evidence>